<evidence type="ECO:0000313" key="10">
    <source>
        <dbReference type="Proteomes" id="UP000306918"/>
    </source>
</evidence>
<keyword evidence="6 7" id="KW-0472">Membrane</keyword>
<dbReference type="InterPro" id="IPR036259">
    <property type="entry name" value="MFS_trans_sf"/>
</dbReference>
<feature type="transmembrane region" description="Helical" evidence="7">
    <location>
        <begin position="285"/>
        <end position="305"/>
    </location>
</feature>
<proteinExistence type="predicted"/>
<keyword evidence="4 7" id="KW-0812">Transmembrane</keyword>
<dbReference type="GO" id="GO:0022857">
    <property type="term" value="F:transmembrane transporter activity"/>
    <property type="evidence" value="ECO:0007669"/>
    <property type="project" value="InterPro"/>
</dbReference>
<feature type="transmembrane region" description="Helical" evidence="7">
    <location>
        <begin position="311"/>
        <end position="334"/>
    </location>
</feature>
<reference evidence="9 10" key="1">
    <citation type="submission" date="2019-04" db="EMBL/GenBank/DDBJ databases">
        <title>Niastella caeni sp. nov., isolated from activated sludge.</title>
        <authorList>
            <person name="Sheng M."/>
        </authorList>
    </citation>
    <scope>NUCLEOTIDE SEQUENCE [LARGE SCALE GENOMIC DNA]</scope>
    <source>
        <strain evidence="9 10">HX-2-15</strain>
    </source>
</reference>
<feature type="transmembrane region" description="Helical" evidence="7">
    <location>
        <begin position="21"/>
        <end position="44"/>
    </location>
</feature>
<dbReference type="PANTHER" id="PTHR23517">
    <property type="entry name" value="RESISTANCE PROTEIN MDTM, PUTATIVE-RELATED-RELATED"/>
    <property type="match status" value="1"/>
</dbReference>
<evidence type="ECO:0000256" key="7">
    <source>
        <dbReference type="SAM" id="Phobius"/>
    </source>
</evidence>
<dbReference type="AlphaFoldDB" id="A0A4S8I0T5"/>
<evidence type="ECO:0000259" key="8">
    <source>
        <dbReference type="PROSITE" id="PS50850"/>
    </source>
</evidence>
<evidence type="ECO:0000256" key="6">
    <source>
        <dbReference type="ARBA" id="ARBA00023136"/>
    </source>
</evidence>
<feature type="transmembrane region" description="Helical" evidence="7">
    <location>
        <begin position="56"/>
        <end position="74"/>
    </location>
</feature>
<dbReference type="PROSITE" id="PS50850">
    <property type="entry name" value="MFS"/>
    <property type="match status" value="1"/>
</dbReference>
<evidence type="ECO:0000313" key="9">
    <source>
        <dbReference type="EMBL" id="THU40094.1"/>
    </source>
</evidence>
<feature type="transmembrane region" description="Helical" evidence="7">
    <location>
        <begin position="219"/>
        <end position="238"/>
    </location>
</feature>
<feature type="transmembrane region" description="Helical" evidence="7">
    <location>
        <begin position="81"/>
        <end position="101"/>
    </location>
</feature>
<organism evidence="9 10">
    <name type="scientific">Niastella caeni</name>
    <dbReference type="NCBI Taxonomy" id="2569763"/>
    <lineage>
        <taxon>Bacteria</taxon>
        <taxon>Pseudomonadati</taxon>
        <taxon>Bacteroidota</taxon>
        <taxon>Chitinophagia</taxon>
        <taxon>Chitinophagales</taxon>
        <taxon>Chitinophagaceae</taxon>
        <taxon>Niastella</taxon>
    </lineage>
</organism>
<evidence type="ECO:0000256" key="5">
    <source>
        <dbReference type="ARBA" id="ARBA00022989"/>
    </source>
</evidence>
<accession>A0A4S8I0T5</accession>
<dbReference type="PANTHER" id="PTHR23517:SF2">
    <property type="entry name" value="MULTIDRUG RESISTANCE PROTEIN MDTH"/>
    <property type="match status" value="1"/>
</dbReference>
<evidence type="ECO:0000256" key="3">
    <source>
        <dbReference type="ARBA" id="ARBA00022475"/>
    </source>
</evidence>
<feature type="transmembrane region" description="Helical" evidence="7">
    <location>
        <begin position="346"/>
        <end position="364"/>
    </location>
</feature>
<dbReference type="InterPro" id="IPR011701">
    <property type="entry name" value="MFS"/>
</dbReference>
<dbReference type="RefSeq" id="WP_136576848.1">
    <property type="nucleotide sequence ID" value="NZ_STFF01000002.1"/>
</dbReference>
<dbReference type="OrthoDB" id="5379144at2"/>
<comment type="caution">
    <text evidence="9">The sequence shown here is derived from an EMBL/GenBank/DDBJ whole genome shotgun (WGS) entry which is preliminary data.</text>
</comment>
<evidence type="ECO:0000256" key="2">
    <source>
        <dbReference type="ARBA" id="ARBA00022448"/>
    </source>
</evidence>
<evidence type="ECO:0000256" key="4">
    <source>
        <dbReference type="ARBA" id="ARBA00022692"/>
    </source>
</evidence>
<dbReference type="Pfam" id="PF07690">
    <property type="entry name" value="MFS_1"/>
    <property type="match status" value="1"/>
</dbReference>
<dbReference type="CDD" id="cd17329">
    <property type="entry name" value="MFS_MdtH_MDR_like"/>
    <property type="match status" value="1"/>
</dbReference>
<dbReference type="Proteomes" id="UP000306918">
    <property type="component" value="Unassembled WGS sequence"/>
</dbReference>
<name>A0A4S8I0T5_9BACT</name>
<gene>
    <name evidence="9" type="ORF">FAM09_09420</name>
</gene>
<feature type="transmembrane region" description="Helical" evidence="7">
    <location>
        <begin position="376"/>
        <end position="395"/>
    </location>
</feature>
<dbReference type="InterPro" id="IPR020846">
    <property type="entry name" value="MFS_dom"/>
</dbReference>
<feature type="transmembrane region" description="Helical" evidence="7">
    <location>
        <begin position="258"/>
        <end position="278"/>
    </location>
</feature>
<keyword evidence="2" id="KW-0813">Transport</keyword>
<comment type="subcellular location">
    <subcellularLocation>
        <location evidence="1">Cell membrane</location>
        <topology evidence="1">Multi-pass membrane protein</topology>
    </subcellularLocation>
</comment>
<sequence length="404" mass="44951">MISRTLALYKNAYSGLSPSTWWLSFVMLVNRSGTMVLPFMTIYLTSPSMGYSIGQAGFVMALFGLGAVTGAFLGGKLTDRIGFYPVQLITLLGGGVLFMVLGQMKSFPLICLFTYLLSLVNEAFRPANSTAIVAYSKDETRTRSYALNRLAINLGWAVGSAIGGFLASISYELLFWVDGATNITAALLLAYFLHPSKQVKPAKKATVADPSHSAYRDKIYLWFILLTVLFAACFFQLFTNLNAYYKIELHFNERFIGLIGALNGVMIAVIEMVLIFKLEKRRSNIFYISRGVFLVGIAYFMLNIFHINHVMALLMMVVMTMGEMFALPFMNSFWTSRSADHNRGQYAGLYTIAWSVAQTAGPFLAAQLAEHSGFNVLWWVLGGTSFATAIGFIWLKRYMENVSS</sequence>
<protein>
    <submittedName>
        <fullName evidence="9">MFS transporter</fullName>
    </submittedName>
</protein>
<dbReference type="Gene3D" id="1.20.1250.20">
    <property type="entry name" value="MFS general substrate transporter like domains"/>
    <property type="match status" value="1"/>
</dbReference>
<keyword evidence="10" id="KW-1185">Reference proteome</keyword>
<dbReference type="SUPFAM" id="SSF103473">
    <property type="entry name" value="MFS general substrate transporter"/>
    <property type="match status" value="1"/>
</dbReference>
<keyword evidence="5 7" id="KW-1133">Transmembrane helix</keyword>
<dbReference type="GO" id="GO:0005886">
    <property type="term" value="C:plasma membrane"/>
    <property type="evidence" value="ECO:0007669"/>
    <property type="project" value="UniProtKB-SubCell"/>
</dbReference>
<feature type="domain" description="Major facilitator superfamily (MFS) profile" evidence="8">
    <location>
        <begin position="1"/>
        <end position="400"/>
    </location>
</feature>
<keyword evidence="3" id="KW-1003">Cell membrane</keyword>
<feature type="transmembrane region" description="Helical" evidence="7">
    <location>
        <begin position="173"/>
        <end position="193"/>
    </location>
</feature>
<dbReference type="EMBL" id="STFF01000002">
    <property type="protein sequence ID" value="THU40094.1"/>
    <property type="molecule type" value="Genomic_DNA"/>
</dbReference>
<dbReference type="InterPro" id="IPR050171">
    <property type="entry name" value="MFS_Transporters"/>
</dbReference>
<evidence type="ECO:0000256" key="1">
    <source>
        <dbReference type="ARBA" id="ARBA00004651"/>
    </source>
</evidence>
<feature type="transmembrane region" description="Helical" evidence="7">
    <location>
        <begin position="107"/>
        <end position="124"/>
    </location>
</feature>
<feature type="transmembrane region" description="Helical" evidence="7">
    <location>
        <begin position="145"/>
        <end position="167"/>
    </location>
</feature>